<evidence type="ECO:0000313" key="2">
    <source>
        <dbReference type="EMBL" id="ASB87903.1"/>
    </source>
</evidence>
<accession>A0ABN5AFG3</accession>
<organism evidence="2 3">
    <name type="scientific">Bacillus sonorensis</name>
    <dbReference type="NCBI Taxonomy" id="119858"/>
    <lineage>
        <taxon>Bacteria</taxon>
        <taxon>Bacillati</taxon>
        <taxon>Bacillota</taxon>
        <taxon>Bacilli</taxon>
        <taxon>Bacillales</taxon>
        <taxon>Bacillaceae</taxon>
        <taxon>Bacillus</taxon>
    </lineage>
</organism>
<protein>
    <submittedName>
        <fullName evidence="2">Uncharacterized protein</fullName>
    </submittedName>
</protein>
<evidence type="ECO:0000313" key="3">
    <source>
        <dbReference type="Proteomes" id="UP000196877"/>
    </source>
</evidence>
<name>A0ABN5AFG3_9BACI</name>
<reference evidence="2 3" key="1">
    <citation type="submission" date="2017-06" db="EMBL/GenBank/DDBJ databases">
        <title>Genome sequence of Bacillus sonorensis strain SRCM101395.</title>
        <authorList>
            <person name="Cho S.H."/>
        </authorList>
    </citation>
    <scope>NUCLEOTIDE SEQUENCE [LARGE SCALE GENOMIC DNA]</scope>
    <source>
        <strain evidence="2 3">SRCM101395</strain>
    </source>
</reference>
<dbReference type="EMBL" id="CP021920">
    <property type="protein sequence ID" value="ASB87903.1"/>
    <property type="molecule type" value="Genomic_DNA"/>
</dbReference>
<evidence type="ECO:0000256" key="1">
    <source>
        <dbReference type="SAM" id="MobiDB-lite"/>
    </source>
</evidence>
<dbReference type="GeneID" id="92854647"/>
<feature type="region of interest" description="Disordered" evidence="1">
    <location>
        <begin position="16"/>
        <end position="44"/>
    </location>
</feature>
<proteinExistence type="predicted"/>
<keyword evidence="3" id="KW-1185">Reference proteome</keyword>
<dbReference type="RefSeq" id="WP_006638016.1">
    <property type="nucleotide sequence ID" value="NZ_BORD01000003.1"/>
</dbReference>
<gene>
    <name evidence="2" type="ORF">S101395_01393</name>
</gene>
<dbReference type="Proteomes" id="UP000196877">
    <property type="component" value="Chromosome"/>
</dbReference>
<sequence length="44" mass="5305">MNLFISAREKFMEDYQKQVEKEEEERDVGADNQLNQAEDTKRLK</sequence>